<gene>
    <name evidence="1" type="ORF">dnm_032130</name>
</gene>
<dbReference type="EMBL" id="CP061800">
    <property type="protein sequence ID" value="QTA87183.1"/>
    <property type="molecule type" value="Genomic_DNA"/>
</dbReference>
<evidence type="ECO:0000313" key="1">
    <source>
        <dbReference type="EMBL" id="QTA87183.1"/>
    </source>
</evidence>
<keyword evidence="2" id="KW-1185">Reference proteome</keyword>
<name>A0A975BL91_9BACT</name>
<accession>A0A975BL91</accession>
<proteinExistence type="predicted"/>
<evidence type="ECO:0000313" key="2">
    <source>
        <dbReference type="Proteomes" id="UP000663722"/>
    </source>
</evidence>
<organism evidence="1 2">
    <name type="scientific">Desulfonema magnum</name>
    <dbReference type="NCBI Taxonomy" id="45655"/>
    <lineage>
        <taxon>Bacteria</taxon>
        <taxon>Pseudomonadati</taxon>
        <taxon>Thermodesulfobacteriota</taxon>
        <taxon>Desulfobacteria</taxon>
        <taxon>Desulfobacterales</taxon>
        <taxon>Desulfococcaceae</taxon>
        <taxon>Desulfonema</taxon>
    </lineage>
</organism>
<protein>
    <submittedName>
        <fullName evidence="1">Uncharacterized protein</fullName>
    </submittedName>
</protein>
<dbReference type="KEGG" id="dmm:dnm_032130"/>
<dbReference type="Proteomes" id="UP000663722">
    <property type="component" value="Chromosome"/>
</dbReference>
<dbReference type="AlphaFoldDB" id="A0A975BL91"/>
<reference evidence="1" key="1">
    <citation type="journal article" date="2021" name="Microb. Physiol.">
        <title>Proteogenomic Insights into the Physiology of Marine, Sulfate-Reducing, Filamentous Desulfonema limicola and Desulfonema magnum.</title>
        <authorList>
            <person name="Schnaars V."/>
            <person name="Wohlbrand L."/>
            <person name="Scheve S."/>
            <person name="Hinrichs C."/>
            <person name="Reinhardt R."/>
            <person name="Rabus R."/>
        </authorList>
    </citation>
    <scope>NUCLEOTIDE SEQUENCE</scope>
    <source>
        <strain evidence="1">4be13</strain>
    </source>
</reference>
<sequence>MISQESSELGTPAFFCHVRDIQLSAKYLNKIFCYQRPPRFPKPRRSFFRGFI</sequence>